<dbReference type="Proteomes" id="UP000310506">
    <property type="component" value="Unassembled WGS sequence"/>
</dbReference>
<dbReference type="RefSeq" id="WP_136136271.1">
    <property type="nucleotide sequence ID" value="NZ_SDGV01000007.1"/>
</dbReference>
<feature type="domain" description="HTH LytTR-type" evidence="1">
    <location>
        <begin position="47"/>
        <end position="151"/>
    </location>
</feature>
<dbReference type="Pfam" id="PF04397">
    <property type="entry name" value="LytTR"/>
    <property type="match status" value="1"/>
</dbReference>
<keyword evidence="3" id="KW-1185">Reference proteome</keyword>
<name>A0A4S3B3W7_9ENTE</name>
<dbReference type="GO" id="GO:0000156">
    <property type="term" value="F:phosphorelay response regulator activity"/>
    <property type="evidence" value="ECO:0007669"/>
    <property type="project" value="InterPro"/>
</dbReference>
<reference evidence="2 3" key="1">
    <citation type="submission" date="2019-01" db="EMBL/GenBank/DDBJ databases">
        <title>Vagococcus silagei sp. nov. isolated from brewer's grain.</title>
        <authorList>
            <person name="Guu J.-R."/>
        </authorList>
    </citation>
    <scope>NUCLEOTIDE SEQUENCE [LARGE SCALE GENOMIC DNA]</scope>
    <source>
        <strain evidence="2 3">2B-2</strain>
    </source>
</reference>
<dbReference type="EMBL" id="SDGV01000007">
    <property type="protein sequence ID" value="THB61824.1"/>
    <property type="molecule type" value="Genomic_DNA"/>
</dbReference>
<sequence>MTVEIQYSYQVIQNNQSDEVQVISSTEHDAKLLMNKIKNCLTHSPTLYLTHKNQQLIIEQAQIYFAEVFQNNLVIHTKEDNYEITKTLKSFHKMLSPQNFVQISKSTIINLNYLTRLEVAFSGNYYAYLKGQHQVTVSRRFVTLLKSAIERKVD</sequence>
<accession>A0A4S3B3W7</accession>
<dbReference type="InterPro" id="IPR007492">
    <property type="entry name" value="LytTR_DNA-bd_dom"/>
</dbReference>
<evidence type="ECO:0000313" key="2">
    <source>
        <dbReference type="EMBL" id="THB61824.1"/>
    </source>
</evidence>
<dbReference type="OrthoDB" id="2136316at2"/>
<organism evidence="2 3">
    <name type="scientific">Vagococcus silagei</name>
    <dbReference type="NCBI Taxonomy" id="2508885"/>
    <lineage>
        <taxon>Bacteria</taxon>
        <taxon>Bacillati</taxon>
        <taxon>Bacillota</taxon>
        <taxon>Bacilli</taxon>
        <taxon>Lactobacillales</taxon>
        <taxon>Enterococcaceae</taxon>
        <taxon>Vagococcus</taxon>
    </lineage>
</organism>
<dbReference type="GO" id="GO:0003677">
    <property type="term" value="F:DNA binding"/>
    <property type="evidence" value="ECO:0007669"/>
    <property type="project" value="InterPro"/>
</dbReference>
<evidence type="ECO:0000259" key="1">
    <source>
        <dbReference type="PROSITE" id="PS50930"/>
    </source>
</evidence>
<dbReference type="Gene3D" id="2.40.50.1020">
    <property type="entry name" value="LytTr DNA-binding domain"/>
    <property type="match status" value="1"/>
</dbReference>
<dbReference type="SMART" id="SM00850">
    <property type="entry name" value="LytTR"/>
    <property type="match status" value="1"/>
</dbReference>
<evidence type="ECO:0000313" key="3">
    <source>
        <dbReference type="Proteomes" id="UP000310506"/>
    </source>
</evidence>
<gene>
    <name evidence="2" type="ORF">ESZ54_03365</name>
</gene>
<comment type="caution">
    <text evidence="2">The sequence shown here is derived from an EMBL/GenBank/DDBJ whole genome shotgun (WGS) entry which is preliminary data.</text>
</comment>
<proteinExistence type="predicted"/>
<dbReference type="PANTHER" id="PTHR37299:SF1">
    <property type="entry name" value="STAGE 0 SPORULATION PROTEIN A HOMOLOG"/>
    <property type="match status" value="1"/>
</dbReference>
<dbReference type="AlphaFoldDB" id="A0A4S3B3W7"/>
<dbReference type="InterPro" id="IPR046947">
    <property type="entry name" value="LytR-like"/>
</dbReference>
<protein>
    <submittedName>
        <fullName evidence="2">LytTR family transcriptional regulator</fullName>
    </submittedName>
</protein>
<dbReference type="PANTHER" id="PTHR37299">
    <property type="entry name" value="TRANSCRIPTIONAL REGULATOR-RELATED"/>
    <property type="match status" value="1"/>
</dbReference>
<dbReference type="PROSITE" id="PS50930">
    <property type="entry name" value="HTH_LYTTR"/>
    <property type="match status" value="1"/>
</dbReference>